<reference evidence="4" key="1">
    <citation type="submission" date="2024-04" db="EMBL/GenBank/DDBJ databases">
        <authorList>
            <person name="Shaw F."/>
            <person name="Minotto A."/>
        </authorList>
    </citation>
    <scope>NUCLEOTIDE SEQUENCE [LARGE SCALE GENOMIC DNA]</scope>
</reference>
<sequence length="338" mass="36558">MSSNTSGPSALQAYRTDDSISSSGSSVSDLSALGRNSTITQGSFSKSRSPAIRQRQDPIIASMLAGEGRRVNPNFTDDNVPAAGPSRAPLTPASSQSTVTADDDDDEVGTQASADEVATQASADEATTQFSADEAATQAAIDEATTQPSNDDSDDNDDRRVVPSVRGRVVLSRSSSLHRLRNWVGTSLALATVFRARKSEVNAIKLGAAREGYHADAIKYPLFKDELQSLRTTYGNSVAKRQGSWVVVVGRDRKTVRHLKKLHEEALIDDDDEPEEGLASVLEEAEDLQNLEDAINADLAEEMDYPATLPIRRGFFFSYDVLVLAVLIILAVWYFAFI</sequence>
<dbReference type="EMBL" id="OZ037945">
    <property type="protein sequence ID" value="CAL1700196.1"/>
    <property type="molecule type" value="Genomic_DNA"/>
</dbReference>
<evidence type="ECO:0000313" key="4">
    <source>
        <dbReference type="Proteomes" id="UP001497453"/>
    </source>
</evidence>
<keyword evidence="2" id="KW-1133">Transmembrane helix</keyword>
<feature type="compositionally biased region" description="Low complexity" evidence="1">
    <location>
        <begin position="19"/>
        <end position="31"/>
    </location>
</feature>
<keyword evidence="2" id="KW-0472">Membrane</keyword>
<protein>
    <submittedName>
        <fullName evidence="3">Uncharacterized protein</fullName>
    </submittedName>
</protein>
<feature type="compositionally biased region" description="Polar residues" evidence="1">
    <location>
        <begin position="34"/>
        <end position="48"/>
    </location>
</feature>
<evidence type="ECO:0000256" key="1">
    <source>
        <dbReference type="SAM" id="MobiDB-lite"/>
    </source>
</evidence>
<proteinExistence type="predicted"/>
<evidence type="ECO:0000256" key="2">
    <source>
        <dbReference type="SAM" id="Phobius"/>
    </source>
</evidence>
<dbReference type="Proteomes" id="UP001497453">
    <property type="component" value="Chromosome 2"/>
</dbReference>
<feature type="region of interest" description="Disordered" evidence="1">
    <location>
        <begin position="1"/>
        <end position="162"/>
    </location>
</feature>
<evidence type="ECO:0000313" key="3">
    <source>
        <dbReference type="EMBL" id="CAL1700196.1"/>
    </source>
</evidence>
<keyword evidence="2" id="KW-0812">Transmembrane</keyword>
<feature type="compositionally biased region" description="Polar residues" evidence="1">
    <location>
        <begin position="119"/>
        <end position="131"/>
    </location>
</feature>
<accession>A0ABP1CX04</accession>
<feature type="transmembrane region" description="Helical" evidence="2">
    <location>
        <begin position="316"/>
        <end position="337"/>
    </location>
</feature>
<organism evidence="3 4">
    <name type="scientific">Somion occarium</name>
    <dbReference type="NCBI Taxonomy" id="3059160"/>
    <lineage>
        <taxon>Eukaryota</taxon>
        <taxon>Fungi</taxon>
        <taxon>Dikarya</taxon>
        <taxon>Basidiomycota</taxon>
        <taxon>Agaricomycotina</taxon>
        <taxon>Agaricomycetes</taxon>
        <taxon>Polyporales</taxon>
        <taxon>Cerrenaceae</taxon>
        <taxon>Somion</taxon>
    </lineage>
</organism>
<gene>
    <name evidence="3" type="ORF">GFSPODELE1_LOCUS3034</name>
</gene>
<name>A0ABP1CX04_9APHY</name>
<keyword evidence="4" id="KW-1185">Reference proteome</keyword>